<accession>A0AAU9EBX7</accession>
<keyword evidence="4 7" id="KW-0812">Transmembrane</keyword>
<dbReference type="Pfam" id="PF00361">
    <property type="entry name" value="Proton_antipo_M"/>
    <property type="match status" value="1"/>
</dbReference>
<evidence type="ECO:0000259" key="9">
    <source>
        <dbReference type="Pfam" id="PF00361"/>
    </source>
</evidence>
<feature type="transmembrane region" description="Helical" evidence="8">
    <location>
        <begin position="28"/>
        <end position="46"/>
    </location>
</feature>
<keyword evidence="3" id="KW-1003">Cell membrane</keyword>
<dbReference type="KEGG" id="hprf:HLPR_17730"/>
<feature type="transmembrane region" description="Helical" evidence="8">
    <location>
        <begin position="248"/>
        <end position="270"/>
    </location>
</feature>
<evidence type="ECO:0000256" key="3">
    <source>
        <dbReference type="ARBA" id="ARBA00022475"/>
    </source>
</evidence>
<feature type="transmembrane region" description="Helical" evidence="8">
    <location>
        <begin position="380"/>
        <end position="402"/>
    </location>
</feature>
<dbReference type="InterPro" id="IPR001750">
    <property type="entry name" value="ND/Mrp_TM"/>
</dbReference>
<dbReference type="GO" id="GO:0005886">
    <property type="term" value="C:plasma membrane"/>
    <property type="evidence" value="ECO:0007669"/>
    <property type="project" value="UniProtKB-SubCell"/>
</dbReference>
<dbReference type="PANTHER" id="PTHR42703:SF1">
    <property type="entry name" value="NA(+)_H(+) ANTIPORTER SUBUNIT D1"/>
    <property type="match status" value="1"/>
</dbReference>
<dbReference type="EMBL" id="AP028654">
    <property type="protein sequence ID" value="BEP29442.1"/>
    <property type="molecule type" value="Genomic_DNA"/>
</dbReference>
<feature type="domain" description="NADH:quinone oxidoreductase/Mrp antiporter transmembrane" evidence="9">
    <location>
        <begin position="110"/>
        <end position="390"/>
    </location>
</feature>
<evidence type="ECO:0000313" key="11">
    <source>
        <dbReference type="Proteomes" id="UP001321786"/>
    </source>
</evidence>
<evidence type="ECO:0000256" key="6">
    <source>
        <dbReference type="ARBA" id="ARBA00023136"/>
    </source>
</evidence>
<keyword evidence="6 8" id="KW-0472">Membrane</keyword>
<evidence type="ECO:0000256" key="5">
    <source>
        <dbReference type="ARBA" id="ARBA00022989"/>
    </source>
</evidence>
<feature type="transmembrane region" description="Helical" evidence="8">
    <location>
        <begin position="216"/>
        <end position="236"/>
    </location>
</feature>
<dbReference type="Proteomes" id="UP001321786">
    <property type="component" value="Chromosome"/>
</dbReference>
<feature type="transmembrane region" description="Helical" evidence="8">
    <location>
        <begin position="91"/>
        <end position="107"/>
    </location>
</feature>
<comment type="subcellular location">
    <subcellularLocation>
        <location evidence="1">Cell membrane</location>
        <topology evidence="1">Multi-pass membrane protein</topology>
    </subcellularLocation>
    <subcellularLocation>
        <location evidence="7">Membrane</location>
        <topology evidence="7">Multi-pass membrane protein</topology>
    </subcellularLocation>
</comment>
<dbReference type="RefSeq" id="WP_338535074.1">
    <property type="nucleotide sequence ID" value="NZ_AP028654.1"/>
</dbReference>
<evidence type="ECO:0000256" key="7">
    <source>
        <dbReference type="RuleBase" id="RU000320"/>
    </source>
</evidence>
<evidence type="ECO:0000256" key="1">
    <source>
        <dbReference type="ARBA" id="ARBA00004651"/>
    </source>
</evidence>
<dbReference type="InterPro" id="IPR050586">
    <property type="entry name" value="CPA3_Na-H_Antiporter_D"/>
</dbReference>
<organism evidence="10 11">
    <name type="scientific">Helicovermis profundi</name>
    <dbReference type="NCBI Taxonomy" id="3065157"/>
    <lineage>
        <taxon>Bacteria</taxon>
        <taxon>Bacillati</taxon>
        <taxon>Bacillota</taxon>
        <taxon>Clostridia</taxon>
        <taxon>Helicovermis</taxon>
    </lineage>
</organism>
<feature type="transmembrane region" description="Helical" evidence="8">
    <location>
        <begin position="184"/>
        <end position="204"/>
    </location>
</feature>
<protein>
    <submittedName>
        <fullName evidence="10">Complex I subunit 5 family protein</fullName>
    </submittedName>
</protein>
<feature type="transmembrane region" description="Helical" evidence="8">
    <location>
        <begin position="142"/>
        <end position="164"/>
    </location>
</feature>
<dbReference type="PANTHER" id="PTHR42703">
    <property type="entry name" value="NADH DEHYDROGENASE"/>
    <property type="match status" value="1"/>
</dbReference>
<sequence length="477" mass="51930">MTNPVLLIVIPLLMAFLSIALKKSKKTLLFLAAIFNVLQVFIIQNGNYIIGGFKAPYGINLNLDSYSHLAVISINILFLLVIVMSSEKINKYSTVLLVSLAGLNGMLLTGDLFNLFVFLEIVSITAYILSTESKKYKYSFNYLTLGTLGSGLYLFGLIVLYAIFGSLNMADISSKMVSYDANKLIVPMMLIFVGLAVEAKLLPFNGWAKGVYGNTNSLIGALFASVYAGTILFVFGRVFGQVLLVSSYLKGVLIVIGLVTLIAGEASAFSKTKLREILVFSSIAQSGLVALLFVSGLIFPAVLQLLNNIIAKAIMFTVAGRISDEAATDDVDSLKGLFAENKLIGFAFTVSALSLIGLPLFYGFYSKINLLLGLFSKSSLLVAAFILLATIVEGAYFIRLLVKLWDPGEEGKESNIKYITDKKVEFDVSKKIIVFALSLIILLAGIYPSLVKDNLFNTDKLLNEDNPSYMFNLKGGM</sequence>
<keyword evidence="11" id="KW-1185">Reference proteome</keyword>
<feature type="transmembrane region" description="Helical" evidence="8">
    <location>
        <begin position="6"/>
        <end position="21"/>
    </location>
</feature>
<keyword evidence="5 8" id="KW-1133">Transmembrane helix</keyword>
<evidence type="ECO:0000256" key="2">
    <source>
        <dbReference type="ARBA" id="ARBA00005346"/>
    </source>
</evidence>
<feature type="transmembrane region" description="Helical" evidence="8">
    <location>
        <begin position="66"/>
        <end position="84"/>
    </location>
</feature>
<name>A0AAU9EBX7_9FIRM</name>
<feature type="transmembrane region" description="Helical" evidence="8">
    <location>
        <begin position="343"/>
        <end position="365"/>
    </location>
</feature>
<proteinExistence type="inferred from homology"/>
<evidence type="ECO:0000313" key="10">
    <source>
        <dbReference type="EMBL" id="BEP29442.1"/>
    </source>
</evidence>
<evidence type="ECO:0000256" key="8">
    <source>
        <dbReference type="SAM" id="Phobius"/>
    </source>
</evidence>
<dbReference type="AlphaFoldDB" id="A0AAU9EBX7"/>
<gene>
    <name evidence="10" type="ORF">HLPR_17730</name>
</gene>
<comment type="similarity">
    <text evidence="2">Belongs to the CPA3 antiporters (TC 2.A.63) subunit D family.</text>
</comment>
<evidence type="ECO:0000256" key="4">
    <source>
        <dbReference type="ARBA" id="ARBA00022692"/>
    </source>
</evidence>
<reference evidence="10 11" key="1">
    <citation type="submission" date="2023-08" db="EMBL/GenBank/DDBJ databases">
        <title>Helicovermis profunda gen. nov., sp. nov., a novel mesophilic, fermentative bacterium within the Bacillota from a deep-sea hydrothermal vent chimney.</title>
        <authorList>
            <person name="Miyazaki U."/>
            <person name="Mizutani D."/>
            <person name="Hashimoto Y."/>
            <person name="Tame A."/>
            <person name="Sawayama S."/>
            <person name="Miyazaki J."/>
            <person name="Takai K."/>
            <person name="Nakagawa S."/>
        </authorList>
    </citation>
    <scope>NUCLEOTIDE SEQUENCE [LARGE SCALE GENOMIC DNA]</scope>
    <source>
        <strain evidence="10 11">S502</strain>
    </source>
</reference>
<feature type="transmembrane region" description="Helical" evidence="8">
    <location>
        <begin position="432"/>
        <end position="450"/>
    </location>
</feature>